<dbReference type="Pfam" id="PF10420">
    <property type="entry name" value="IL12p40_C"/>
    <property type="match status" value="1"/>
</dbReference>
<feature type="domain" description="Interleukin-12 beta central" evidence="6">
    <location>
        <begin position="86"/>
        <end position="164"/>
    </location>
</feature>
<dbReference type="AlphaFoldDB" id="A0A2G9R9A3"/>
<keyword evidence="4" id="KW-0202">Cytokine</keyword>
<evidence type="ECO:0000259" key="6">
    <source>
        <dbReference type="Pfam" id="PF10420"/>
    </source>
</evidence>
<gene>
    <name evidence="4" type="primary">IL12B</name>
    <name evidence="7" type="ORF">AB205_0221070</name>
</gene>
<evidence type="ECO:0000256" key="3">
    <source>
        <dbReference type="ARBA" id="ARBA00023180"/>
    </source>
</evidence>
<keyword evidence="4" id="KW-0393">Immunoglobulin domain</keyword>
<evidence type="ECO:0000313" key="7">
    <source>
        <dbReference type="EMBL" id="PIO24456.1"/>
    </source>
</evidence>
<evidence type="ECO:0000256" key="4">
    <source>
        <dbReference type="RuleBase" id="RU281113"/>
    </source>
</evidence>
<sequence>MVVDVAENPSVNVKCHTQDHQTVHWKKKTRKQRSNNGILNLTVQEHADAGNFTCHSDTGLILDYKVILLHEENLPQRKRILSKSGELLKCSVKNYSGNFSCFWNSTDDSNIEFFFKARRGDNDSISCDEPVKNKGQYSVECRDTQSCIYEEEEQSITVHLHVIQQHKYENYTLAFMLREITKPDPPQELNINNTKDRKHVSIHWKYPKTWCNRHSFFPLIFNVQIKKDEKTIEHQTDHTTFKLEDKHIESFCVQAKDKFFNSSWSEWSCYKLKNKSKKNEKKKGEKHKGIKEKKKKKKKTDKKL</sequence>
<keyword evidence="1" id="KW-0732">Signal</keyword>
<dbReference type="GO" id="GO:0005615">
    <property type="term" value="C:extracellular space"/>
    <property type="evidence" value="ECO:0007669"/>
    <property type="project" value="UniProtKB-KW"/>
</dbReference>
<comment type="similarity">
    <text evidence="4">Belongs to the IL-12B family.</text>
</comment>
<keyword evidence="4" id="KW-0964">Secreted</keyword>
<dbReference type="PANTHER" id="PTHR48485">
    <property type="entry name" value="INTERLEUKIN-12 SUBUNIT BETA-RELATED"/>
    <property type="match status" value="1"/>
</dbReference>
<organism evidence="7 8">
    <name type="scientific">Aquarana catesbeiana</name>
    <name type="common">American bullfrog</name>
    <name type="synonym">Rana catesbeiana</name>
    <dbReference type="NCBI Taxonomy" id="8400"/>
    <lineage>
        <taxon>Eukaryota</taxon>
        <taxon>Metazoa</taxon>
        <taxon>Chordata</taxon>
        <taxon>Craniata</taxon>
        <taxon>Vertebrata</taxon>
        <taxon>Euteleostomi</taxon>
        <taxon>Amphibia</taxon>
        <taxon>Batrachia</taxon>
        <taxon>Anura</taxon>
        <taxon>Neobatrachia</taxon>
        <taxon>Ranoidea</taxon>
        <taxon>Ranidae</taxon>
        <taxon>Aquarana</taxon>
    </lineage>
</organism>
<keyword evidence="2" id="KW-1015">Disulfide bond</keyword>
<dbReference type="Gene3D" id="2.60.40.10">
    <property type="entry name" value="Immunoglobulins"/>
    <property type="match status" value="3"/>
</dbReference>
<dbReference type="InterPro" id="IPR050676">
    <property type="entry name" value="IL-12"/>
</dbReference>
<evidence type="ECO:0000256" key="2">
    <source>
        <dbReference type="ARBA" id="ARBA00023157"/>
    </source>
</evidence>
<comment type="subcellular location">
    <subcellularLocation>
        <location evidence="4">Secreted</location>
    </subcellularLocation>
</comment>
<name>A0A2G9R9A3_AQUCT</name>
<keyword evidence="3 4" id="KW-0325">Glycoprotein</keyword>
<dbReference type="InterPro" id="IPR013783">
    <property type="entry name" value="Ig-like_fold"/>
</dbReference>
<dbReference type="GO" id="GO:0005125">
    <property type="term" value="F:cytokine activity"/>
    <property type="evidence" value="ECO:0007669"/>
    <property type="project" value="UniProtKB-KW"/>
</dbReference>
<protein>
    <recommendedName>
        <fullName evidence="4">Interleukin-12 subunit beta</fullName>
        <shortName evidence="4">IL-12B</shortName>
    </recommendedName>
    <alternativeName>
        <fullName evidence="4">Cytotoxic lymphocyte maturation factor 40 kDa subunit</fullName>
    </alternativeName>
    <alternativeName>
        <fullName evidence="4">IL-12 subunit p40</fullName>
    </alternativeName>
</protein>
<proteinExistence type="inferred from homology"/>
<comment type="subunit">
    <text evidence="4">Heterodimer with IL12A; disulfide-linked. The heterodimer is known as interleukin IL-12.</text>
</comment>
<evidence type="ECO:0000313" key="8">
    <source>
        <dbReference type="Proteomes" id="UP000228934"/>
    </source>
</evidence>
<dbReference type="OrthoDB" id="8670716at2759"/>
<dbReference type="InterPro" id="IPR019482">
    <property type="entry name" value="IL-12_beta_cen-dom"/>
</dbReference>
<evidence type="ECO:0000256" key="5">
    <source>
        <dbReference type="SAM" id="MobiDB-lite"/>
    </source>
</evidence>
<dbReference type="GO" id="GO:0004896">
    <property type="term" value="F:cytokine receptor activity"/>
    <property type="evidence" value="ECO:0007669"/>
    <property type="project" value="UniProtKB-UniRule"/>
</dbReference>
<dbReference type="EMBL" id="KV956581">
    <property type="protein sequence ID" value="PIO24456.1"/>
    <property type="molecule type" value="Genomic_DNA"/>
</dbReference>
<dbReference type="PANTHER" id="PTHR48485:SF4">
    <property type="entry name" value="INTERLEUKIN-12 SUBUNIT BETA"/>
    <property type="match status" value="1"/>
</dbReference>
<dbReference type="InterPro" id="IPR015528">
    <property type="entry name" value="IL-12_beta"/>
</dbReference>
<accession>A0A2G9R9A3</accession>
<keyword evidence="8" id="KW-1185">Reference proteome</keyword>
<dbReference type="InterPro" id="IPR036116">
    <property type="entry name" value="FN3_sf"/>
</dbReference>
<evidence type="ECO:0000256" key="1">
    <source>
        <dbReference type="ARBA" id="ARBA00022729"/>
    </source>
</evidence>
<dbReference type="PRINTS" id="PR01928">
    <property type="entry name" value="INTRLEUKN12B"/>
</dbReference>
<reference evidence="8" key="1">
    <citation type="journal article" date="2017" name="Nat. Commun.">
        <title>The North American bullfrog draft genome provides insight into hormonal regulation of long noncoding RNA.</title>
        <authorList>
            <person name="Hammond S.A."/>
            <person name="Warren R.L."/>
            <person name="Vandervalk B.P."/>
            <person name="Kucuk E."/>
            <person name="Khan H."/>
            <person name="Gibb E.A."/>
            <person name="Pandoh P."/>
            <person name="Kirk H."/>
            <person name="Zhao Y."/>
            <person name="Jones M."/>
            <person name="Mungall A.J."/>
            <person name="Coope R."/>
            <person name="Pleasance S."/>
            <person name="Moore R.A."/>
            <person name="Holt R.A."/>
            <person name="Round J.M."/>
            <person name="Ohora S."/>
            <person name="Walle B.V."/>
            <person name="Veldhoen N."/>
            <person name="Helbing C.C."/>
            <person name="Birol I."/>
        </authorList>
    </citation>
    <scope>NUCLEOTIDE SEQUENCE [LARGE SCALE GENOMIC DNA]</scope>
</reference>
<dbReference type="SUPFAM" id="SSF49265">
    <property type="entry name" value="Fibronectin type III"/>
    <property type="match status" value="2"/>
</dbReference>
<dbReference type="Proteomes" id="UP000228934">
    <property type="component" value="Unassembled WGS sequence"/>
</dbReference>
<feature type="region of interest" description="Disordered" evidence="5">
    <location>
        <begin position="276"/>
        <end position="304"/>
    </location>
</feature>